<dbReference type="Proteomes" id="UP000095282">
    <property type="component" value="Unplaced"/>
</dbReference>
<protein>
    <submittedName>
        <fullName evidence="2">Reverse transcriptase domain-containing protein</fullName>
    </submittedName>
</protein>
<organism evidence="1 2">
    <name type="scientific">Caenorhabditis tropicalis</name>
    <dbReference type="NCBI Taxonomy" id="1561998"/>
    <lineage>
        <taxon>Eukaryota</taxon>
        <taxon>Metazoa</taxon>
        <taxon>Ecdysozoa</taxon>
        <taxon>Nematoda</taxon>
        <taxon>Chromadorea</taxon>
        <taxon>Rhabditida</taxon>
        <taxon>Rhabditina</taxon>
        <taxon>Rhabditomorpha</taxon>
        <taxon>Rhabditoidea</taxon>
        <taxon>Rhabditidae</taxon>
        <taxon>Peloderinae</taxon>
        <taxon>Caenorhabditis</taxon>
    </lineage>
</organism>
<keyword evidence="1" id="KW-1185">Reference proteome</keyword>
<name>A0A1I7UGF9_9PELO</name>
<proteinExistence type="predicted"/>
<accession>A0A1I7UGF9</accession>
<reference evidence="2" key="1">
    <citation type="submission" date="2016-11" db="UniProtKB">
        <authorList>
            <consortium name="WormBaseParasite"/>
        </authorList>
    </citation>
    <scope>IDENTIFICATION</scope>
</reference>
<sequence length="163" mass="18559">MPSKKDSSEKRTMREIIETLWNMELSELESSLEAIKDIAKAAKQGVSENTNPLPPINLEYTAVEVPLYSSDNGNGMPNPQVHEKPKFVEDTEYVVPKAASAPSDEVSVDDKICKQKLRVDVKFILQNHSEPDEEAVDKFLVAYEDHIEQKEERKKLWKPYEVG</sequence>
<dbReference type="WBParaSite" id="Csp11.Scaffold629.g9073.t1">
    <property type="protein sequence ID" value="Csp11.Scaffold629.g9073.t1"/>
    <property type="gene ID" value="Csp11.Scaffold629.g9073"/>
</dbReference>
<evidence type="ECO:0000313" key="1">
    <source>
        <dbReference type="Proteomes" id="UP000095282"/>
    </source>
</evidence>
<evidence type="ECO:0000313" key="2">
    <source>
        <dbReference type="WBParaSite" id="Csp11.Scaffold629.g9073.t1"/>
    </source>
</evidence>
<dbReference type="AlphaFoldDB" id="A0A1I7UGF9"/>